<feature type="region of interest" description="Disordered" evidence="1">
    <location>
        <begin position="32"/>
        <end position="75"/>
    </location>
</feature>
<gene>
    <name evidence="2" type="ORF">LCGC14_0511080</name>
</gene>
<dbReference type="EMBL" id="LAZR01000622">
    <property type="protein sequence ID" value="KKN62492.1"/>
    <property type="molecule type" value="Genomic_DNA"/>
</dbReference>
<accession>A0A0F9SJJ5</accession>
<feature type="region of interest" description="Disordered" evidence="1">
    <location>
        <begin position="112"/>
        <end position="159"/>
    </location>
</feature>
<protein>
    <submittedName>
        <fullName evidence="2">Uncharacterized protein</fullName>
    </submittedName>
</protein>
<evidence type="ECO:0000256" key="1">
    <source>
        <dbReference type="SAM" id="MobiDB-lite"/>
    </source>
</evidence>
<name>A0A0F9SJJ5_9ZZZZ</name>
<comment type="caution">
    <text evidence="2">The sequence shown here is derived from an EMBL/GenBank/DDBJ whole genome shotgun (WGS) entry which is preliminary data.</text>
</comment>
<dbReference type="AlphaFoldDB" id="A0A0F9SJJ5"/>
<proteinExistence type="predicted"/>
<evidence type="ECO:0000313" key="2">
    <source>
        <dbReference type="EMBL" id="KKN62492.1"/>
    </source>
</evidence>
<reference evidence="2" key="1">
    <citation type="journal article" date="2015" name="Nature">
        <title>Complex archaea that bridge the gap between prokaryotes and eukaryotes.</title>
        <authorList>
            <person name="Spang A."/>
            <person name="Saw J.H."/>
            <person name="Jorgensen S.L."/>
            <person name="Zaremba-Niedzwiedzka K."/>
            <person name="Martijn J."/>
            <person name="Lind A.E."/>
            <person name="van Eijk R."/>
            <person name="Schleper C."/>
            <person name="Guy L."/>
            <person name="Ettema T.J."/>
        </authorList>
    </citation>
    <scope>NUCLEOTIDE SEQUENCE</scope>
</reference>
<sequence>MTFRSEPVSAVLLRCGNIPSPALWAASWTMHRRKDAPARPQPPGGTPPATSHPLGGHTAWDMDGRDAHTMPPLRTWSIVPSRLRLRLRARGAREESGGTRFPCRRGFVPLALRPPRYSGLRRKGNASGNSSPRTSRRPGTHGERRASTSTKEIIADGQD</sequence>
<organism evidence="2">
    <name type="scientific">marine sediment metagenome</name>
    <dbReference type="NCBI Taxonomy" id="412755"/>
    <lineage>
        <taxon>unclassified sequences</taxon>
        <taxon>metagenomes</taxon>
        <taxon>ecological metagenomes</taxon>
    </lineage>
</organism>